<dbReference type="Proteomes" id="UP000264217">
    <property type="component" value="Unassembled WGS sequence"/>
</dbReference>
<dbReference type="EMBL" id="QWDC01000002">
    <property type="protein sequence ID" value="RFZ92877.1"/>
    <property type="molecule type" value="Genomic_DNA"/>
</dbReference>
<proteinExistence type="predicted"/>
<feature type="transmembrane region" description="Helical" evidence="1">
    <location>
        <begin position="127"/>
        <end position="148"/>
    </location>
</feature>
<keyword evidence="1" id="KW-0472">Membrane</keyword>
<evidence type="ECO:0000313" key="2">
    <source>
        <dbReference type="EMBL" id="RFZ92877.1"/>
    </source>
</evidence>
<gene>
    <name evidence="2" type="ORF">D0C36_15920</name>
</gene>
<protein>
    <submittedName>
        <fullName evidence="2">Uncharacterized protein</fullName>
    </submittedName>
</protein>
<keyword evidence="3" id="KW-1185">Reference proteome</keyword>
<feature type="transmembrane region" description="Helical" evidence="1">
    <location>
        <begin position="154"/>
        <end position="171"/>
    </location>
</feature>
<sequence length="195" mass="21618">MDMNAFKVKNERKLLIKNNAAYSFRRFSAFPLYRWYQAVVLRARKKMLKMKWARQDRFCSTPPQEQGTLSQRPASTSAMYPVKTAIRTAERSRPAVLVLSLKRRAVVSSSAAGTSIHRIPAASGGMFWLYICCLAVAGSASLLTAAYVKSRTSNAGARVCMVFFMVPVLLTQSKGALMPANSGKRVVYPLERGLA</sequence>
<organism evidence="2 3">
    <name type="scientific">Mucilaginibacter conchicola</name>
    <dbReference type="NCBI Taxonomy" id="2303333"/>
    <lineage>
        <taxon>Bacteria</taxon>
        <taxon>Pseudomonadati</taxon>
        <taxon>Bacteroidota</taxon>
        <taxon>Sphingobacteriia</taxon>
        <taxon>Sphingobacteriales</taxon>
        <taxon>Sphingobacteriaceae</taxon>
        <taxon>Mucilaginibacter</taxon>
    </lineage>
</organism>
<dbReference type="AlphaFoldDB" id="A0A372NW73"/>
<reference evidence="2 3" key="1">
    <citation type="submission" date="2018-08" db="EMBL/GenBank/DDBJ databases">
        <title>Mucilaginibacter sp. MYSH2.</title>
        <authorList>
            <person name="Seo T."/>
        </authorList>
    </citation>
    <scope>NUCLEOTIDE SEQUENCE [LARGE SCALE GENOMIC DNA]</scope>
    <source>
        <strain evidence="2 3">MYSH2</strain>
    </source>
</reference>
<accession>A0A372NW73</accession>
<name>A0A372NW73_9SPHI</name>
<comment type="caution">
    <text evidence="2">The sequence shown here is derived from an EMBL/GenBank/DDBJ whole genome shotgun (WGS) entry which is preliminary data.</text>
</comment>
<evidence type="ECO:0000256" key="1">
    <source>
        <dbReference type="SAM" id="Phobius"/>
    </source>
</evidence>
<evidence type="ECO:0000313" key="3">
    <source>
        <dbReference type="Proteomes" id="UP000264217"/>
    </source>
</evidence>
<keyword evidence="1" id="KW-1133">Transmembrane helix</keyword>
<keyword evidence="1" id="KW-0812">Transmembrane</keyword>